<keyword evidence="3" id="KW-1185">Reference proteome</keyword>
<dbReference type="PANTHER" id="PTHR43245:SF13">
    <property type="entry name" value="UDP-D-APIOSE_UDP-D-XYLOSE SYNTHASE 2"/>
    <property type="match status" value="1"/>
</dbReference>
<dbReference type="OrthoDB" id="9801785at2"/>
<organism evidence="2 3">
    <name type="scientific">Arthrobacter terricola</name>
    <dbReference type="NCBI Taxonomy" id="2547396"/>
    <lineage>
        <taxon>Bacteria</taxon>
        <taxon>Bacillati</taxon>
        <taxon>Actinomycetota</taxon>
        <taxon>Actinomycetes</taxon>
        <taxon>Micrococcales</taxon>
        <taxon>Micrococcaceae</taxon>
        <taxon>Arthrobacter</taxon>
    </lineage>
</organism>
<dbReference type="Gene3D" id="3.40.50.720">
    <property type="entry name" value="NAD(P)-binding Rossmann-like Domain"/>
    <property type="match status" value="1"/>
</dbReference>
<dbReference type="Gene3D" id="3.90.25.10">
    <property type="entry name" value="UDP-galactose 4-epimerase, domain 1"/>
    <property type="match status" value="1"/>
</dbReference>
<dbReference type="SUPFAM" id="SSF51735">
    <property type="entry name" value="NAD(P)-binding Rossmann-fold domains"/>
    <property type="match status" value="1"/>
</dbReference>
<evidence type="ECO:0000313" key="2">
    <source>
        <dbReference type="EMBL" id="TDF94905.1"/>
    </source>
</evidence>
<evidence type="ECO:0000313" key="3">
    <source>
        <dbReference type="Proteomes" id="UP000295511"/>
    </source>
</evidence>
<dbReference type="InterPro" id="IPR001509">
    <property type="entry name" value="Epimerase_deHydtase"/>
</dbReference>
<dbReference type="PRINTS" id="PR01713">
    <property type="entry name" value="NUCEPIMERASE"/>
</dbReference>
<dbReference type="EMBL" id="SMRU01000014">
    <property type="protein sequence ID" value="TDF94905.1"/>
    <property type="molecule type" value="Genomic_DNA"/>
</dbReference>
<proteinExistence type="predicted"/>
<dbReference type="InterPro" id="IPR036291">
    <property type="entry name" value="NAD(P)-bd_dom_sf"/>
</dbReference>
<dbReference type="Proteomes" id="UP000295511">
    <property type="component" value="Unassembled WGS sequence"/>
</dbReference>
<comment type="caution">
    <text evidence="2">The sequence shown here is derived from an EMBL/GenBank/DDBJ whole genome shotgun (WGS) entry which is preliminary data.</text>
</comment>
<name>A0A4R5KJC4_9MICC</name>
<dbReference type="PANTHER" id="PTHR43245">
    <property type="entry name" value="BIFUNCTIONAL POLYMYXIN RESISTANCE PROTEIN ARNA"/>
    <property type="match status" value="1"/>
</dbReference>
<reference evidence="2 3" key="1">
    <citation type="submission" date="2019-03" db="EMBL/GenBank/DDBJ databases">
        <title>Whole genome sequence of Arthrobacter sp JH1-1.</title>
        <authorList>
            <person name="Trinh H.N."/>
        </authorList>
    </citation>
    <scope>NUCLEOTIDE SEQUENCE [LARGE SCALE GENOMIC DNA]</scope>
    <source>
        <strain evidence="2 3">JH1-1</strain>
    </source>
</reference>
<accession>A0A4R5KJC4</accession>
<dbReference type="AlphaFoldDB" id="A0A4R5KJC4"/>
<gene>
    <name evidence="2" type="ORF">E1809_12835</name>
</gene>
<sequence length="330" mass="36338">MLRSRTMETKMRLLVTGCAGFIGSHLVHRLLFDGHDVIGIDSFTEYYSRELKERNNSWNIGNDSFTFIEGDLASVTADDLTEVDAIIHLAAQPGVRASWAKFDDYINENLLATHRLATSAGQAGVKRFVFASSSSVYGDAHEYPTQEDTATVPRSPYGVTKLAGESLLDAHAANFGLEVFALRFFTVYGPGQRPDMAIQRLIRSAIDGNEFRLFGDGHQRRDFTFVGDIVDACVRSVTAQSDGGITRLNIGGSGDISMNDLISLVESTVGRSVNLSRHPAQVGDVFRTGADGRQSSEKLGWKPSIRIEEGVERQVKFELEPAYATWRSAY</sequence>
<evidence type="ECO:0000259" key="1">
    <source>
        <dbReference type="Pfam" id="PF01370"/>
    </source>
</evidence>
<dbReference type="Pfam" id="PF01370">
    <property type="entry name" value="Epimerase"/>
    <property type="match status" value="1"/>
</dbReference>
<feature type="domain" description="NAD-dependent epimerase/dehydratase" evidence="1">
    <location>
        <begin position="14"/>
        <end position="251"/>
    </location>
</feature>
<protein>
    <submittedName>
        <fullName evidence="2">NAD-dependent epimerase/dehydratase family protein</fullName>
    </submittedName>
</protein>
<dbReference type="InterPro" id="IPR050177">
    <property type="entry name" value="Lipid_A_modif_metabolic_enz"/>
</dbReference>